<protein>
    <submittedName>
        <fullName evidence="1">Uncharacterized protein</fullName>
    </submittedName>
</protein>
<gene>
    <name evidence="1" type="ORF">HMF8227_00147</name>
</gene>
<evidence type="ECO:0000313" key="1">
    <source>
        <dbReference type="EMBL" id="AWL10655.1"/>
    </source>
</evidence>
<organism evidence="1 2">
    <name type="scientific">Saliniradius amylolyticus</name>
    <dbReference type="NCBI Taxonomy" id="2183582"/>
    <lineage>
        <taxon>Bacteria</taxon>
        <taxon>Pseudomonadati</taxon>
        <taxon>Pseudomonadota</taxon>
        <taxon>Gammaproteobacteria</taxon>
        <taxon>Alteromonadales</taxon>
        <taxon>Alteromonadaceae</taxon>
        <taxon>Saliniradius</taxon>
    </lineage>
</organism>
<dbReference type="Proteomes" id="UP000245728">
    <property type="component" value="Chromosome"/>
</dbReference>
<reference evidence="1 2" key="1">
    <citation type="submission" date="2018-05" db="EMBL/GenBank/DDBJ databases">
        <title>Salinimonas sp. HMF8227 Genome sequencing and assembly.</title>
        <authorList>
            <person name="Kang H."/>
            <person name="Kang J."/>
            <person name="Cha I."/>
            <person name="Kim H."/>
            <person name="Joh K."/>
        </authorList>
    </citation>
    <scope>NUCLEOTIDE SEQUENCE [LARGE SCALE GENOMIC DNA]</scope>
    <source>
        <strain evidence="1 2">HMF8227</strain>
    </source>
</reference>
<dbReference type="RefSeq" id="WP_109338354.1">
    <property type="nucleotide sequence ID" value="NZ_CP029347.1"/>
</dbReference>
<dbReference type="AlphaFoldDB" id="A0A2S2DZ21"/>
<sequence length="228" mass="25904">MKDFTTSLGKRACELLFTLRDVEDLDDEKFRPVFSEGDKKADFLAMDRSLIVEHKEFKTSRDKKLGDWLNQRTKRDVWLAKSWAGEVHVEELIQKHPNSTRFRQEIENYLYRNIENDLIKKGASQLKSTSDVLGIRSQRLLFITVATEGAITAEGIANTARMYFNKGRTDSRVIDAVGILVGKPDSNIASSELTFFVNEHGRDPENALNMAQMVCSRIASKTGSPMKK</sequence>
<keyword evidence="2" id="KW-1185">Reference proteome</keyword>
<dbReference type="EMBL" id="CP029347">
    <property type="protein sequence ID" value="AWL10655.1"/>
    <property type="molecule type" value="Genomic_DNA"/>
</dbReference>
<accession>A0A2S2DZ21</accession>
<proteinExistence type="predicted"/>
<dbReference type="OrthoDB" id="9255491at2"/>
<dbReference type="KEGG" id="salh:HMF8227_00147"/>
<evidence type="ECO:0000313" key="2">
    <source>
        <dbReference type="Proteomes" id="UP000245728"/>
    </source>
</evidence>
<name>A0A2S2DZ21_9ALTE</name>